<evidence type="ECO:0000313" key="3">
    <source>
        <dbReference type="Proteomes" id="UP001160148"/>
    </source>
</evidence>
<comment type="caution">
    <text evidence="2">The sequence shown here is derived from an EMBL/GenBank/DDBJ whole genome shotgun (WGS) entry which is preliminary data.</text>
</comment>
<dbReference type="AlphaFoldDB" id="A0AAV0WQS5"/>
<organism evidence="2 3">
    <name type="scientific">Macrosiphum euphorbiae</name>
    <name type="common">potato aphid</name>
    <dbReference type="NCBI Taxonomy" id="13131"/>
    <lineage>
        <taxon>Eukaryota</taxon>
        <taxon>Metazoa</taxon>
        <taxon>Ecdysozoa</taxon>
        <taxon>Arthropoda</taxon>
        <taxon>Hexapoda</taxon>
        <taxon>Insecta</taxon>
        <taxon>Pterygota</taxon>
        <taxon>Neoptera</taxon>
        <taxon>Paraneoptera</taxon>
        <taxon>Hemiptera</taxon>
        <taxon>Sternorrhyncha</taxon>
        <taxon>Aphidomorpha</taxon>
        <taxon>Aphidoidea</taxon>
        <taxon>Aphididae</taxon>
        <taxon>Macrosiphini</taxon>
        <taxon>Macrosiphum</taxon>
    </lineage>
</organism>
<evidence type="ECO:0000256" key="1">
    <source>
        <dbReference type="SAM" id="MobiDB-lite"/>
    </source>
</evidence>
<reference evidence="2 3" key="1">
    <citation type="submission" date="2023-01" db="EMBL/GenBank/DDBJ databases">
        <authorList>
            <person name="Whitehead M."/>
        </authorList>
    </citation>
    <scope>NUCLEOTIDE SEQUENCE [LARGE SCALE GENOMIC DNA]</scope>
</reference>
<protein>
    <submittedName>
        <fullName evidence="2">Uncharacterized protein</fullName>
    </submittedName>
</protein>
<gene>
    <name evidence="2" type="ORF">MEUPH1_LOCUS13719</name>
</gene>
<keyword evidence="3" id="KW-1185">Reference proteome</keyword>
<sequence length="109" mass="12406">MDLTILTHEELSVKYVCAHHFSQCDIRQAGNRVILIKTAIPQTYNIDNSSYELHQSTSSTPSRTDPLLENTLDTDDEIDINVSKPTHTYLNRSPETPTFYFSQTNSNNT</sequence>
<proteinExistence type="predicted"/>
<evidence type="ECO:0000313" key="2">
    <source>
        <dbReference type="EMBL" id="CAI6358173.1"/>
    </source>
</evidence>
<accession>A0AAV0WQS5</accession>
<feature type="region of interest" description="Disordered" evidence="1">
    <location>
        <begin position="87"/>
        <end position="109"/>
    </location>
</feature>
<name>A0AAV0WQS5_9HEMI</name>
<dbReference type="Proteomes" id="UP001160148">
    <property type="component" value="Unassembled WGS sequence"/>
</dbReference>
<dbReference type="EMBL" id="CARXXK010000002">
    <property type="protein sequence ID" value="CAI6358173.1"/>
    <property type="molecule type" value="Genomic_DNA"/>
</dbReference>